<dbReference type="EMBL" id="CP102290">
    <property type="protein sequence ID" value="UWP60432.1"/>
    <property type="molecule type" value="Genomic_DNA"/>
</dbReference>
<evidence type="ECO:0000256" key="1">
    <source>
        <dbReference type="SAM" id="Phobius"/>
    </source>
</evidence>
<keyword evidence="1" id="KW-1133">Transmembrane helix</keyword>
<dbReference type="RefSeq" id="WP_028529134.1">
    <property type="nucleotide sequence ID" value="NZ_CABLBR010000019.1"/>
</dbReference>
<gene>
    <name evidence="2" type="ORF">NQ502_05160</name>
</gene>
<feature type="transmembrane region" description="Helical" evidence="1">
    <location>
        <begin position="14"/>
        <end position="39"/>
    </location>
</feature>
<sequence length="68" mass="7895">MEKVKRVFRTVKNIFAYFLNTCPYKTMFFLAIIGCLPFNWEMSLIMLAICVVGSIFLRGVRLLLRGAE</sequence>
<evidence type="ECO:0000313" key="2">
    <source>
        <dbReference type="EMBL" id="UWP60432.1"/>
    </source>
</evidence>
<organism evidence="2 3">
    <name type="scientific">Ruminococcus gauvreauii</name>
    <dbReference type="NCBI Taxonomy" id="438033"/>
    <lineage>
        <taxon>Bacteria</taxon>
        <taxon>Bacillati</taxon>
        <taxon>Bacillota</taxon>
        <taxon>Clostridia</taxon>
        <taxon>Eubacteriales</taxon>
        <taxon>Oscillospiraceae</taxon>
        <taxon>Ruminococcus</taxon>
    </lineage>
</organism>
<evidence type="ECO:0000313" key="3">
    <source>
        <dbReference type="Proteomes" id="UP001060164"/>
    </source>
</evidence>
<keyword evidence="1" id="KW-0812">Transmembrane</keyword>
<reference evidence="2" key="1">
    <citation type="journal article" date="2022" name="Cell">
        <title>Design, construction, and in vivo augmentation of a complex gut microbiome.</title>
        <authorList>
            <person name="Cheng A.G."/>
            <person name="Ho P.Y."/>
            <person name="Aranda-Diaz A."/>
            <person name="Jain S."/>
            <person name="Yu F.B."/>
            <person name="Meng X."/>
            <person name="Wang M."/>
            <person name="Iakiviak M."/>
            <person name="Nagashima K."/>
            <person name="Zhao A."/>
            <person name="Murugkar P."/>
            <person name="Patil A."/>
            <person name="Atabakhsh K."/>
            <person name="Weakley A."/>
            <person name="Yan J."/>
            <person name="Brumbaugh A.R."/>
            <person name="Higginbottom S."/>
            <person name="Dimas A."/>
            <person name="Shiver A.L."/>
            <person name="Deutschbauer A."/>
            <person name="Neff N."/>
            <person name="Sonnenburg J.L."/>
            <person name="Huang K.C."/>
            <person name="Fischbach M.A."/>
        </authorList>
    </citation>
    <scope>NUCLEOTIDE SEQUENCE</scope>
    <source>
        <strain evidence="2">DSM 19829</strain>
    </source>
</reference>
<accession>A0ABY5VJB6</accession>
<proteinExistence type="predicted"/>
<keyword evidence="1" id="KW-0472">Membrane</keyword>
<dbReference type="Proteomes" id="UP001060164">
    <property type="component" value="Chromosome"/>
</dbReference>
<keyword evidence="3" id="KW-1185">Reference proteome</keyword>
<protein>
    <submittedName>
        <fullName evidence="2">Uncharacterized protein</fullName>
    </submittedName>
</protein>
<name>A0ABY5VJB6_9FIRM</name>
<feature type="transmembrane region" description="Helical" evidence="1">
    <location>
        <begin position="45"/>
        <end position="64"/>
    </location>
</feature>